<name>A0A377J473_9HELI</name>
<feature type="transmembrane region" description="Helical" evidence="1">
    <location>
        <begin position="136"/>
        <end position="160"/>
    </location>
</feature>
<dbReference type="EC" id="2.7.6.3" evidence="2"/>
<reference evidence="2 3" key="1">
    <citation type="submission" date="2018-06" db="EMBL/GenBank/DDBJ databases">
        <authorList>
            <consortium name="Pathogen Informatics"/>
            <person name="Doyle S."/>
        </authorList>
    </citation>
    <scope>NUCLEOTIDE SEQUENCE [LARGE SCALE GENOMIC DNA]</scope>
    <source>
        <strain evidence="2 3">NCTC12410</strain>
    </source>
</reference>
<organism evidence="2 3">
    <name type="scientific">Helicobacter canis</name>
    <dbReference type="NCBI Taxonomy" id="29419"/>
    <lineage>
        <taxon>Bacteria</taxon>
        <taxon>Pseudomonadati</taxon>
        <taxon>Campylobacterota</taxon>
        <taxon>Epsilonproteobacteria</taxon>
        <taxon>Campylobacterales</taxon>
        <taxon>Helicobacteraceae</taxon>
        <taxon>Helicobacter</taxon>
    </lineage>
</organism>
<evidence type="ECO:0000256" key="1">
    <source>
        <dbReference type="SAM" id="Phobius"/>
    </source>
</evidence>
<feature type="transmembrane region" description="Helical" evidence="1">
    <location>
        <begin position="207"/>
        <end position="240"/>
    </location>
</feature>
<dbReference type="RefSeq" id="WP_115011490.1">
    <property type="nucleotide sequence ID" value="NZ_UGHV01000001.1"/>
</dbReference>
<feature type="transmembrane region" description="Helical" evidence="1">
    <location>
        <begin position="172"/>
        <end position="195"/>
    </location>
</feature>
<dbReference type="EMBL" id="UGHV01000001">
    <property type="protein sequence ID" value="STO97240.1"/>
    <property type="molecule type" value="Genomic_DNA"/>
</dbReference>
<keyword evidence="1" id="KW-1133">Transmembrane helix</keyword>
<accession>A0A377J473</accession>
<dbReference type="GO" id="GO:0016301">
    <property type="term" value="F:kinase activity"/>
    <property type="evidence" value="ECO:0007669"/>
    <property type="project" value="UniProtKB-KW"/>
</dbReference>
<feature type="transmembrane region" description="Helical" evidence="1">
    <location>
        <begin position="80"/>
        <end position="98"/>
    </location>
</feature>
<dbReference type="OrthoDB" id="5327534at2"/>
<evidence type="ECO:0000313" key="2">
    <source>
        <dbReference type="EMBL" id="STO97240.1"/>
    </source>
</evidence>
<proteinExistence type="predicted"/>
<keyword evidence="1" id="KW-0472">Membrane</keyword>
<dbReference type="AlphaFoldDB" id="A0A377J473"/>
<evidence type="ECO:0000313" key="3">
    <source>
        <dbReference type="Proteomes" id="UP000254841"/>
    </source>
</evidence>
<dbReference type="Proteomes" id="UP000254841">
    <property type="component" value="Unassembled WGS sequence"/>
</dbReference>
<dbReference type="GO" id="GO:0003848">
    <property type="term" value="F:2-amino-4-hydroxy-6-hydroxymethyldihydropteridine diphosphokinase activity"/>
    <property type="evidence" value="ECO:0007669"/>
    <property type="project" value="UniProtKB-EC"/>
</dbReference>
<keyword evidence="1" id="KW-0812">Transmembrane</keyword>
<keyword evidence="2" id="KW-0418">Kinase</keyword>
<protein>
    <submittedName>
        <fullName evidence="2">2-amino-4-hydroxy-6-hydroxymethyldihydropteridine pyrophosphokinase</fullName>
        <ecNumber evidence="2">2.7.6.3</ecNumber>
    </submittedName>
</protein>
<feature type="transmembrane region" description="Helical" evidence="1">
    <location>
        <begin position="104"/>
        <end position="124"/>
    </location>
</feature>
<keyword evidence="2" id="KW-0808">Transferase</keyword>
<sequence>MKGKILAVGLISGEDGNRYTFEASDVSNLEGRSMEHLTGCEVDFEVSENMAKNIFITGRSINMANIQGQLMANDTQSIRFKFLLGIGLYFGGSFISLIPFLGWVLGGVLLIAGFVVFVLAVLGTKRTSESPTLFKNFILSIAIAVVALILAMIFGGTALLGGMAGYSSAGGFGLVVAVILLIVGSIAALVYNLLFFRELAFVTEQKFLLWAFYANILGSITAVIFIGWLVIVAAVVLWIIGFYQMKTIRKRTETDVMPWF</sequence>
<gene>
    <name evidence="2" type="ORF">NCTC12410_01065</name>
</gene>